<evidence type="ECO:0000259" key="1">
    <source>
        <dbReference type="Pfam" id="PF23055"/>
    </source>
</evidence>
<protein>
    <recommendedName>
        <fullName evidence="1">DUF7041 domain-containing protein</fullName>
    </recommendedName>
</protein>
<gene>
    <name evidence="2" type="ORF">PYX00_005471</name>
</gene>
<dbReference type="Pfam" id="PF23055">
    <property type="entry name" value="DUF7041"/>
    <property type="match status" value="1"/>
</dbReference>
<name>A0AAW2HRB8_9NEOP</name>
<proteinExistence type="predicted"/>
<dbReference type="InterPro" id="IPR055469">
    <property type="entry name" value="DUF7041"/>
</dbReference>
<dbReference type="AlphaFoldDB" id="A0AAW2HRB8"/>
<feature type="domain" description="DUF7041" evidence="1">
    <location>
        <begin position="2"/>
        <end position="56"/>
    </location>
</feature>
<comment type="caution">
    <text evidence="2">The sequence shown here is derived from an EMBL/GenBank/DDBJ whole genome shotgun (WGS) entry which is preliminary data.</text>
</comment>
<sequence>MQLEMRFILNKVVDDELRYYYVVTALDDHYAAEVIDNIKKPPAQDRCVFELDPEMILRPLKEQIVN</sequence>
<dbReference type="EMBL" id="JARGDH010000003">
    <property type="protein sequence ID" value="KAL0272540.1"/>
    <property type="molecule type" value="Genomic_DNA"/>
</dbReference>
<organism evidence="2">
    <name type="scientific">Menopon gallinae</name>
    <name type="common">poultry shaft louse</name>
    <dbReference type="NCBI Taxonomy" id="328185"/>
    <lineage>
        <taxon>Eukaryota</taxon>
        <taxon>Metazoa</taxon>
        <taxon>Ecdysozoa</taxon>
        <taxon>Arthropoda</taxon>
        <taxon>Hexapoda</taxon>
        <taxon>Insecta</taxon>
        <taxon>Pterygota</taxon>
        <taxon>Neoptera</taxon>
        <taxon>Paraneoptera</taxon>
        <taxon>Psocodea</taxon>
        <taxon>Troctomorpha</taxon>
        <taxon>Phthiraptera</taxon>
        <taxon>Amblycera</taxon>
        <taxon>Menoponidae</taxon>
        <taxon>Menopon</taxon>
    </lineage>
</organism>
<evidence type="ECO:0000313" key="2">
    <source>
        <dbReference type="EMBL" id="KAL0272540.1"/>
    </source>
</evidence>
<accession>A0AAW2HRB8</accession>
<reference evidence="2" key="1">
    <citation type="journal article" date="2024" name="Gigascience">
        <title>Chromosome-level genome of the poultry shaft louse Menopon gallinae provides insight into the host-switching and adaptive evolution of parasitic lice.</title>
        <authorList>
            <person name="Xu Y."/>
            <person name="Ma L."/>
            <person name="Liu S."/>
            <person name="Liang Y."/>
            <person name="Liu Q."/>
            <person name="He Z."/>
            <person name="Tian L."/>
            <person name="Duan Y."/>
            <person name="Cai W."/>
            <person name="Li H."/>
            <person name="Song F."/>
        </authorList>
    </citation>
    <scope>NUCLEOTIDE SEQUENCE</scope>
    <source>
        <strain evidence="2">Cailab_2023a</strain>
    </source>
</reference>